<evidence type="ECO:0000313" key="1">
    <source>
        <dbReference type="EMBL" id="RRT77598.1"/>
    </source>
</evidence>
<name>A0A427AMZ9_ENSVE</name>
<comment type="caution">
    <text evidence="1">The sequence shown here is derived from an EMBL/GenBank/DDBJ whole genome shotgun (WGS) entry which is preliminary data.</text>
</comment>
<proteinExistence type="predicted"/>
<reference evidence="1 2" key="1">
    <citation type="journal article" date="2014" name="Agronomy (Basel)">
        <title>A Draft Genome Sequence for Ensete ventricosum, the Drought-Tolerant Tree Against Hunger.</title>
        <authorList>
            <person name="Harrison J."/>
            <person name="Moore K.A."/>
            <person name="Paszkiewicz K."/>
            <person name="Jones T."/>
            <person name="Grant M."/>
            <person name="Ambacheew D."/>
            <person name="Muzemil S."/>
            <person name="Studholme D.J."/>
        </authorList>
    </citation>
    <scope>NUCLEOTIDE SEQUENCE [LARGE SCALE GENOMIC DNA]</scope>
</reference>
<dbReference type="AlphaFoldDB" id="A0A427AMZ9"/>
<gene>
    <name evidence="1" type="ORF">B296_00012976</name>
</gene>
<protein>
    <submittedName>
        <fullName evidence="1">Uncharacterized protein</fullName>
    </submittedName>
</protein>
<dbReference type="Proteomes" id="UP000287651">
    <property type="component" value="Unassembled WGS sequence"/>
</dbReference>
<evidence type="ECO:0000313" key="2">
    <source>
        <dbReference type="Proteomes" id="UP000287651"/>
    </source>
</evidence>
<organism evidence="1 2">
    <name type="scientific">Ensete ventricosum</name>
    <name type="common">Abyssinian banana</name>
    <name type="synonym">Musa ensete</name>
    <dbReference type="NCBI Taxonomy" id="4639"/>
    <lineage>
        <taxon>Eukaryota</taxon>
        <taxon>Viridiplantae</taxon>
        <taxon>Streptophyta</taxon>
        <taxon>Embryophyta</taxon>
        <taxon>Tracheophyta</taxon>
        <taxon>Spermatophyta</taxon>
        <taxon>Magnoliopsida</taxon>
        <taxon>Liliopsida</taxon>
        <taxon>Zingiberales</taxon>
        <taxon>Musaceae</taxon>
        <taxon>Ensete</taxon>
    </lineage>
</organism>
<sequence length="170" mass="19619">MLQPICVHETVMSKFRLLWFKRGINRVLKLRLMLWYASTPFDLISTSHLRRSVAADHLIGRRRRAHQRPSGEQVVPEPRLFRFLFSAPLASASSSTFNPWKGGKEELALLSLSYLVSAALFSAASFLHLDPGEFPLSYEFDRNLSRERRCREEKYRGLTSIRGLIRILSV</sequence>
<dbReference type="EMBL" id="AMZH03001893">
    <property type="protein sequence ID" value="RRT77598.1"/>
    <property type="molecule type" value="Genomic_DNA"/>
</dbReference>
<accession>A0A427AMZ9</accession>